<organism evidence="2 3">
    <name type="scientific">Catenuloplanes nepalensis</name>
    <dbReference type="NCBI Taxonomy" id="587533"/>
    <lineage>
        <taxon>Bacteria</taxon>
        <taxon>Bacillati</taxon>
        <taxon>Actinomycetota</taxon>
        <taxon>Actinomycetes</taxon>
        <taxon>Micromonosporales</taxon>
        <taxon>Micromonosporaceae</taxon>
        <taxon>Catenuloplanes</taxon>
    </lineage>
</organism>
<evidence type="ECO:0000256" key="1">
    <source>
        <dbReference type="SAM" id="MobiDB-lite"/>
    </source>
</evidence>
<evidence type="ECO:0000313" key="2">
    <source>
        <dbReference type="EMBL" id="MDP9796485.1"/>
    </source>
</evidence>
<feature type="compositionally biased region" description="Basic and acidic residues" evidence="1">
    <location>
        <begin position="12"/>
        <end position="32"/>
    </location>
</feature>
<name>A0ABT9MYP8_9ACTN</name>
<feature type="region of interest" description="Disordered" evidence="1">
    <location>
        <begin position="12"/>
        <end position="54"/>
    </location>
</feature>
<keyword evidence="3" id="KW-1185">Reference proteome</keyword>
<comment type="caution">
    <text evidence="2">The sequence shown here is derived from an EMBL/GenBank/DDBJ whole genome shotgun (WGS) entry which is preliminary data.</text>
</comment>
<sequence length="54" mass="5984">MIQVFPTLLERRGEHLDHDLPDHARNARDPKGARKRKTRGARGDVNGVGSAGPR</sequence>
<gene>
    <name evidence="2" type="ORF">J2S43_004997</name>
</gene>
<evidence type="ECO:0000313" key="3">
    <source>
        <dbReference type="Proteomes" id="UP001240984"/>
    </source>
</evidence>
<reference evidence="2 3" key="1">
    <citation type="submission" date="2023-07" db="EMBL/GenBank/DDBJ databases">
        <title>Sequencing the genomes of 1000 actinobacteria strains.</title>
        <authorList>
            <person name="Klenk H.-P."/>
        </authorList>
    </citation>
    <scope>NUCLEOTIDE SEQUENCE [LARGE SCALE GENOMIC DNA]</scope>
    <source>
        <strain evidence="2 3">DSM 44710</strain>
    </source>
</reference>
<dbReference type="Proteomes" id="UP001240984">
    <property type="component" value="Unassembled WGS sequence"/>
</dbReference>
<proteinExistence type="predicted"/>
<protein>
    <submittedName>
        <fullName evidence="2">Uncharacterized protein</fullName>
    </submittedName>
</protein>
<accession>A0ABT9MYP8</accession>
<dbReference type="EMBL" id="JAUSRA010000001">
    <property type="protein sequence ID" value="MDP9796485.1"/>
    <property type="molecule type" value="Genomic_DNA"/>
</dbReference>